<dbReference type="Gene3D" id="1.25.10.90">
    <property type="match status" value="1"/>
</dbReference>
<dbReference type="InterPro" id="IPR016024">
    <property type="entry name" value="ARM-type_fold"/>
</dbReference>
<comment type="caution">
    <text evidence="1">The sequence shown here is derived from an EMBL/GenBank/DDBJ whole genome shotgun (WGS) entry which is preliminary data.</text>
</comment>
<keyword evidence="2" id="KW-1185">Reference proteome</keyword>
<organism evidence="1 2">
    <name type="scientific">Floccifex porci</name>
    <dbReference type="NCBI Taxonomy" id="2606629"/>
    <lineage>
        <taxon>Bacteria</taxon>
        <taxon>Bacillati</taxon>
        <taxon>Bacillota</taxon>
        <taxon>Erysipelotrichia</taxon>
        <taxon>Erysipelotrichales</taxon>
        <taxon>Erysipelotrichaceae</taxon>
        <taxon>Floccifex</taxon>
    </lineage>
</organism>
<reference evidence="1 2" key="1">
    <citation type="submission" date="2019-08" db="EMBL/GenBank/DDBJ databases">
        <title>In-depth cultivation of the pig gut microbiome towards novel bacterial diversity and tailored functional studies.</title>
        <authorList>
            <person name="Wylensek D."/>
            <person name="Hitch T.C.A."/>
            <person name="Clavel T."/>
        </authorList>
    </citation>
    <scope>NUCLEOTIDE SEQUENCE [LARGE SCALE GENOMIC DNA]</scope>
    <source>
        <strain evidence="1 2">LKV-178-WT-2G</strain>
    </source>
</reference>
<dbReference type="Pfam" id="PF08713">
    <property type="entry name" value="DNA_alkylation"/>
    <property type="match status" value="1"/>
</dbReference>
<sequence>MNIEKELIQLKDDEYVSFQKKITKTQCPILGVRLPALRKFSKTVDSKDQELFLNELPHTYYDEYMLHSILLNQIKDIDQCISYLDSFLPYIDNWAVCDTIKPVVFSKHKEELMIKIKEWIQSDQEFTVRFGILMLMKFFLDSSFDQEQFEMVISIKKEDYYIKMMIAWYFSESLIKQWNSAIRVLKEERLDVWTHNKTIQKAIESYRISKEQKEELRKLRRKK</sequence>
<dbReference type="Proteomes" id="UP000470082">
    <property type="component" value="Unassembled WGS sequence"/>
</dbReference>
<dbReference type="AlphaFoldDB" id="A0A7X2T3F8"/>
<gene>
    <name evidence="1" type="ORF">FYJ50_04660</name>
</gene>
<evidence type="ECO:0000313" key="1">
    <source>
        <dbReference type="EMBL" id="MSS01400.1"/>
    </source>
</evidence>
<dbReference type="SUPFAM" id="SSF48371">
    <property type="entry name" value="ARM repeat"/>
    <property type="match status" value="1"/>
</dbReference>
<dbReference type="CDD" id="cd06561">
    <property type="entry name" value="AlkD_like"/>
    <property type="match status" value="1"/>
</dbReference>
<dbReference type="EMBL" id="VUMM01000006">
    <property type="protein sequence ID" value="MSS01400.1"/>
    <property type="molecule type" value="Genomic_DNA"/>
</dbReference>
<proteinExistence type="predicted"/>
<protein>
    <submittedName>
        <fullName evidence="1">DNA alkylation repair protein</fullName>
    </submittedName>
</protein>
<dbReference type="RefSeq" id="WP_154459937.1">
    <property type="nucleotide sequence ID" value="NZ_VUMM01000006.1"/>
</dbReference>
<name>A0A7X2T3F8_9FIRM</name>
<accession>A0A7X2T3F8</accession>
<evidence type="ECO:0000313" key="2">
    <source>
        <dbReference type="Proteomes" id="UP000470082"/>
    </source>
</evidence>
<dbReference type="PANTHER" id="PTHR34070">
    <property type="entry name" value="ARMADILLO-TYPE FOLD"/>
    <property type="match status" value="1"/>
</dbReference>
<dbReference type="InterPro" id="IPR014825">
    <property type="entry name" value="DNA_alkylation"/>
</dbReference>
<dbReference type="PANTHER" id="PTHR34070:SF1">
    <property type="entry name" value="DNA ALKYLATION REPAIR PROTEIN"/>
    <property type="match status" value="1"/>
</dbReference>